<dbReference type="InterPro" id="IPR011527">
    <property type="entry name" value="ABC1_TM_dom"/>
</dbReference>
<evidence type="ECO:0000313" key="11">
    <source>
        <dbReference type="EMBL" id="KZL35788.1"/>
    </source>
</evidence>
<dbReference type="InterPro" id="IPR003439">
    <property type="entry name" value="ABC_transporter-like_ATP-bd"/>
</dbReference>
<protein>
    <submittedName>
        <fullName evidence="11">Multidrug ABC transporter ATP-binding protein</fullName>
    </submittedName>
</protein>
<dbReference type="PATRIC" id="fig|33960.6.peg.238"/>
<dbReference type="PANTHER" id="PTHR43394">
    <property type="entry name" value="ATP-DEPENDENT PERMEASE MDL1, MITOCHONDRIAL"/>
    <property type="match status" value="1"/>
</dbReference>
<evidence type="ECO:0000259" key="10">
    <source>
        <dbReference type="PROSITE" id="PS50929"/>
    </source>
</evidence>
<keyword evidence="6 8" id="KW-1133">Transmembrane helix</keyword>
<feature type="transmembrane region" description="Helical" evidence="8">
    <location>
        <begin position="199"/>
        <end position="215"/>
    </location>
</feature>
<evidence type="ECO:0000256" key="6">
    <source>
        <dbReference type="ARBA" id="ARBA00022989"/>
    </source>
</evidence>
<comment type="caution">
    <text evidence="11">The sequence shown here is derived from an EMBL/GenBank/DDBJ whole genome shotgun (WGS) entry which is preliminary data.</text>
</comment>
<dbReference type="PROSITE" id="PS00211">
    <property type="entry name" value="ABC_TRANSPORTER_1"/>
    <property type="match status" value="1"/>
</dbReference>
<dbReference type="Pfam" id="PF00664">
    <property type="entry name" value="ABC_membrane"/>
    <property type="match status" value="1"/>
</dbReference>
<dbReference type="InterPro" id="IPR003593">
    <property type="entry name" value="AAA+_ATPase"/>
</dbReference>
<dbReference type="FunFam" id="3.40.50.300:FF:000287">
    <property type="entry name" value="Multidrug ABC transporter ATP-binding protein"/>
    <property type="match status" value="1"/>
</dbReference>
<dbReference type="Pfam" id="PF00005">
    <property type="entry name" value="ABC_tran"/>
    <property type="match status" value="1"/>
</dbReference>
<gene>
    <name evidence="11" type="ORF">TY91_15395</name>
</gene>
<evidence type="ECO:0000256" key="7">
    <source>
        <dbReference type="ARBA" id="ARBA00023136"/>
    </source>
</evidence>
<dbReference type="EMBL" id="JYDC01000108">
    <property type="protein sequence ID" value="KZL35788.1"/>
    <property type="molecule type" value="Genomic_DNA"/>
</dbReference>
<dbReference type="Gene3D" id="3.40.50.300">
    <property type="entry name" value="P-loop containing nucleotide triphosphate hydrolases"/>
    <property type="match status" value="1"/>
</dbReference>
<evidence type="ECO:0000259" key="9">
    <source>
        <dbReference type="PROSITE" id="PS50893"/>
    </source>
</evidence>
<organism evidence="11 12">
    <name type="scientific">Secundilactobacillus collinoides</name>
    <name type="common">Lactobacillus collinoides</name>
    <dbReference type="NCBI Taxonomy" id="33960"/>
    <lineage>
        <taxon>Bacteria</taxon>
        <taxon>Bacillati</taxon>
        <taxon>Bacillota</taxon>
        <taxon>Bacilli</taxon>
        <taxon>Lactobacillales</taxon>
        <taxon>Lactobacillaceae</taxon>
        <taxon>Secundilactobacillus</taxon>
    </lineage>
</organism>
<reference evidence="11 12" key="1">
    <citation type="submission" date="2015-02" db="EMBL/GenBank/DDBJ databases">
        <title>Draft genome sequence of Lactobacillus collinoides CUPV2371 isolated from a natural cider, the first genome sequence of a strain of this species.</title>
        <authorList>
            <person name="Puertas A.I."/>
            <person name="Spano G."/>
            <person name="Capozzi V."/>
            <person name="Lamontanara A."/>
            <person name="Orru L."/>
            <person name="Duenas M.T."/>
        </authorList>
    </citation>
    <scope>NUCLEOTIDE SEQUENCE [LARGE SCALE GENOMIC DNA]</scope>
    <source>
        <strain evidence="11 12">237</strain>
    </source>
</reference>
<evidence type="ECO:0000256" key="2">
    <source>
        <dbReference type="ARBA" id="ARBA00022448"/>
    </source>
</evidence>
<comment type="subcellular location">
    <subcellularLocation>
        <location evidence="1">Cell membrane</location>
        <topology evidence="1">Multi-pass membrane protein</topology>
    </subcellularLocation>
</comment>
<keyword evidence="7 8" id="KW-0472">Membrane</keyword>
<keyword evidence="5 11" id="KW-0067">ATP-binding</keyword>
<evidence type="ECO:0000256" key="8">
    <source>
        <dbReference type="SAM" id="Phobius"/>
    </source>
</evidence>
<dbReference type="InterPro" id="IPR027417">
    <property type="entry name" value="P-loop_NTPase"/>
</dbReference>
<dbReference type="InterPro" id="IPR017871">
    <property type="entry name" value="ABC_transporter-like_CS"/>
</dbReference>
<evidence type="ECO:0000256" key="3">
    <source>
        <dbReference type="ARBA" id="ARBA00022692"/>
    </source>
</evidence>
<feature type="domain" description="ABC transporter" evidence="9">
    <location>
        <begin position="374"/>
        <end position="614"/>
    </location>
</feature>
<dbReference type="GO" id="GO:0016887">
    <property type="term" value="F:ATP hydrolysis activity"/>
    <property type="evidence" value="ECO:0007669"/>
    <property type="project" value="InterPro"/>
</dbReference>
<dbReference type="Proteomes" id="UP000076480">
    <property type="component" value="Unassembled WGS sequence"/>
</dbReference>
<feature type="transmembrane region" description="Helical" evidence="8">
    <location>
        <begin position="55"/>
        <end position="73"/>
    </location>
</feature>
<dbReference type="InterPro" id="IPR039421">
    <property type="entry name" value="Type_1_exporter"/>
</dbReference>
<dbReference type="GO" id="GO:0005886">
    <property type="term" value="C:plasma membrane"/>
    <property type="evidence" value="ECO:0007669"/>
    <property type="project" value="UniProtKB-SubCell"/>
</dbReference>
<dbReference type="SUPFAM" id="SSF52540">
    <property type="entry name" value="P-loop containing nucleoside triphosphate hydrolases"/>
    <property type="match status" value="1"/>
</dbReference>
<dbReference type="PANTHER" id="PTHR43394:SF1">
    <property type="entry name" value="ATP-BINDING CASSETTE SUB-FAMILY B MEMBER 10, MITOCHONDRIAL"/>
    <property type="match status" value="1"/>
</dbReference>
<dbReference type="CDD" id="cd07346">
    <property type="entry name" value="ABC_6TM_exporters"/>
    <property type="match status" value="1"/>
</dbReference>
<keyword evidence="3 8" id="KW-0812">Transmembrane</keyword>
<evidence type="ECO:0000313" key="12">
    <source>
        <dbReference type="Proteomes" id="UP000076480"/>
    </source>
</evidence>
<dbReference type="PROSITE" id="PS50929">
    <property type="entry name" value="ABC_TM1F"/>
    <property type="match status" value="1"/>
</dbReference>
<sequence>MRGFTAWKLKRGHVRMQASSKQTEPNILQDDLDNQDNSLLDMFKFVFGKVLNRRWLLIVNVLALTIITLLQFVMPQIEQFIIDKVIPQKDYTWLFTAIGALLLTALVLGLFNYVSTYYMSVMSQNAITELRNQLYRYLLKMDTKFFESSKTGDLMTRLTSDINNLQSLISANMLSMIGNIFTFVGVLGLIFYINWQMALAVSLTFPFEFLVYRVFRKRIRDAFHRARASQARMSNQMQQTLTQIDLIKSFTSEGLESKRFDKVAQTNRQDLIDAGRNQAIFNPLIDGINYVGTAIILLLGAYFIMHGELTVGALVAYITYVAMVQSPIQSFTRLLNQLQQALVSYGRIQTILKETPAIVDDDDPVAFPDLKTGVALDKVNFSYDAKDNSKKDEPTLQDISFTIPYGKTTALVGHSGSGKTTITRLIDRFYDLQGGDITFDGVPIKKIKMADLRQHIAIVSQDVFILDGSIKDNILYGRPDATDDEVWHVIDMADLTTFVKQLPDQLDTQVGERGVKLSGGQKQRLSIARALLKDAPIIILDEATASLDNESEKAIQHALDNLLKSRTSLVIAHRLSTIHNADKIVVMAAGKVVEQGNHASLMVLNGTYAGLYNAQFE</sequence>
<feature type="domain" description="ABC transmembrane type-1" evidence="10">
    <location>
        <begin position="58"/>
        <end position="340"/>
    </location>
</feature>
<dbReference type="Gene3D" id="1.20.1560.10">
    <property type="entry name" value="ABC transporter type 1, transmembrane domain"/>
    <property type="match status" value="1"/>
</dbReference>
<keyword evidence="12" id="KW-1185">Reference proteome</keyword>
<dbReference type="InterPro" id="IPR036640">
    <property type="entry name" value="ABC1_TM_sf"/>
</dbReference>
<evidence type="ECO:0000256" key="4">
    <source>
        <dbReference type="ARBA" id="ARBA00022741"/>
    </source>
</evidence>
<evidence type="ECO:0000256" key="1">
    <source>
        <dbReference type="ARBA" id="ARBA00004651"/>
    </source>
</evidence>
<accession>A0A166FTQ5</accession>
<feature type="transmembrane region" description="Helical" evidence="8">
    <location>
        <begin position="173"/>
        <end position="193"/>
    </location>
</feature>
<evidence type="ECO:0000256" key="5">
    <source>
        <dbReference type="ARBA" id="ARBA00022840"/>
    </source>
</evidence>
<name>A0A166FTQ5_SECCO</name>
<dbReference type="GO" id="GO:0015421">
    <property type="term" value="F:ABC-type oligopeptide transporter activity"/>
    <property type="evidence" value="ECO:0007669"/>
    <property type="project" value="TreeGrafter"/>
</dbReference>
<dbReference type="AlphaFoldDB" id="A0A166FTQ5"/>
<dbReference type="GO" id="GO:0005524">
    <property type="term" value="F:ATP binding"/>
    <property type="evidence" value="ECO:0007669"/>
    <property type="project" value="UniProtKB-KW"/>
</dbReference>
<keyword evidence="4" id="KW-0547">Nucleotide-binding</keyword>
<dbReference type="SUPFAM" id="SSF90123">
    <property type="entry name" value="ABC transporter transmembrane region"/>
    <property type="match status" value="1"/>
</dbReference>
<dbReference type="SMART" id="SM00382">
    <property type="entry name" value="AAA"/>
    <property type="match status" value="1"/>
</dbReference>
<feature type="transmembrane region" description="Helical" evidence="8">
    <location>
        <begin position="287"/>
        <end position="305"/>
    </location>
</feature>
<dbReference type="PROSITE" id="PS50893">
    <property type="entry name" value="ABC_TRANSPORTER_2"/>
    <property type="match status" value="1"/>
</dbReference>
<feature type="transmembrane region" description="Helical" evidence="8">
    <location>
        <begin position="93"/>
        <end position="114"/>
    </location>
</feature>
<proteinExistence type="predicted"/>
<keyword evidence="2" id="KW-0813">Transport</keyword>